<dbReference type="OrthoDB" id="7357196at2759"/>
<evidence type="ECO:0000256" key="2">
    <source>
        <dbReference type="ARBA" id="ARBA00022475"/>
    </source>
</evidence>
<evidence type="ECO:0008006" key="18">
    <source>
        <dbReference type="Google" id="ProtNLM"/>
    </source>
</evidence>
<dbReference type="Pfam" id="PF00008">
    <property type="entry name" value="EGF"/>
    <property type="match status" value="1"/>
</dbReference>
<dbReference type="InterPro" id="IPR013320">
    <property type="entry name" value="ConA-like_dom_sf"/>
</dbReference>
<accession>A0A7M7N9C3</accession>
<dbReference type="GO" id="GO:0007154">
    <property type="term" value="P:cell communication"/>
    <property type="evidence" value="ECO:0007669"/>
    <property type="project" value="UniProtKB-ARBA"/>
</dbReference>
<evidence type="ECO:0000256" key="13">
    <source>
        <dbReference type="SAM" id="SignalP"/>
    </source>
</evidence>
<evidence type="ECO:0000256" key="10">
    <source>
        <dbReference type="ARBA" id="ARBA00023157"/>
    </source>
</evidence>
<dbReference type="PROSITE" id="PS50026">
    <property type="entry name" value="EGF_3"/>
    <property type="match status" value="1"/>
</dbReference>
<feature type="chain" id="PRO_5029906878" description="EGF-like domain-containing protein" evidence="13">
    <location>
        <begin position="26"/>
        <end position="266"/>
    </location>
</feature>
<dbReference type="GeneID" id="756647"/>
<reference evidence="17" key="1">
    <citation type="submission" date="2015-02" db="EMBL/GenBank/DDBJ databases">
        <title>Genome sequencing for Strongylocentrotus purpuratus.</title>
        <authorList>
            <person name="Murali S."/>
            <person name="Liu Y."/>
            <person name="Vee V."/>
            <person name="English A."/>
            <person name="Wang M."/>
            <person name="Skinner E."/>
            <person name="Han Y."/>
            <person name="Muzny D.M."/>
            <person name="Worley K.C."/>
            <person name="Gibbs R.A."/>
        </authorList>
    </citation>
    <scope>NUCLEOTIDE SEQUENCE</scope>
</reference>
<dbReference type="Gene3D" id="2.60.120.200">
    <property type="match status" value="1"/>
</dbReference>
<feature type="signal peptide" evidence="13">
    <location>
        <begin position="1"/>
        <end position="25"/>
    </location>
</feature>
<evidence type="ECO:0000259" key="15">
    <source>
        <dbReference type="PROSITE" id="PS50060"/>
    </source>
</evidence>
<dbReference type="GO" id="GO:0005509">
    <property type="term" value="F:calcium ion binding"/>
    <property type="evidence" value="ECO:0007669"/>
    <property type="project" value="InterPro"/>
</dbReference>
<dbReference type="Gene3D" id="2.10.25.10">
    <property type="entry name" value="Laminin"/>
    <property type="match status" value="1"/>
</dbReference>
<evidence type="ECO:0000256" key="6">
    <source>
        <dbReference type="ARBA" id="ARBA00022737"/>
    </source>
</evidence>
<dbReference type="PROSITE" id="PS50060">
    <property type="entry name" value="MAM_2"/>
    <property type="match status" value="1"/>
</dbReference>
<dbReference type="SMART" id="SM00179">
    <property type="entry name" value="EGF_CA"/>
    <property type="match status" value="1"/>
</dbReference>
<dbReference type="SUPFAM" id="SSF49899">
    <property type="entry name" value="Concanavalin A-like lectins/glucanases"/>
    <property type="match status" value="1"/>
</dbReference>
<protein>
    <recommendedName>
        <fullName evidence="18">EGF-like domain-containing protein</fullName>
    </recommendedName>
</protein>
<dbReference type="GO" id="GO:0005886">
    <property type="term" value="C:plasma membrane"/>
    <property type="evidence" value="ECO:0007669"/>
    <property type="project" value="UniProtKB-SubCell"/>
</dbReference>
<evidence type="ECO:0000256" key="7">
    <source>
        <dbReference type="ARBA" id="ARBA00022837"/>
    </source>
</evidence>
<dbReference type="InterPro" id="IPR000742">
    <property type="entry name" value="EGF"/>
</dbReference>
<dbReference type="InterPro" id="IPR000998">
    <property type="entry name" value="MAM_dom"/>
</dbReference>
<evidence type="ECO:0000256" key="8">
    <source>
        <dbReference type="ARBA" id="ARBA00022989"/>
    </source>
</evidence>
<comment type="caution">
    <text evidence="12">Lacks conserved residue(s) required for the propagation of feature annotation.</text>
</comment>
<reference evidence="16" key="2">
    <citation type="submission" date="2021-01" db="UniProtKB">
        <authorList>
            <consortium name="EnsemblMetazoa"/>
        </authorList>
    </citation>
    <scope>IDENTIFICATION</scope>
</reference>
<keyword evidence="4" id="KW-0812">Transmembrane</keyword>
<evidence type="ECO:0000256" key="3">
    <source>
        <dbReference type="ARBA" id="ARBA00022536"/>
    </source>
</evidence>
<dbReference type="GO" id="GO:0023052">
    <property type="term" value="P:signaling"/>
    <property type="evidence" value="ECO:0007669"/>
    <property type="project" value="UniProtKB-ARBA"/>
</dbReference>
<dbReference type="InParanoid" id="A0A7M7N9C3"/>
<dbReference type="KEGG" id="spu:756647"/>
<keyword evidence="11" id="KW-0325">Glycoprotein</keyword>
<sequence length="266" mass="29039">MKPCWKFNLLCHFGIIFAVFRVSLGQSCTFQAGLCGWISVGAGPRWRSSRDPNTSSSSAEDPSSYAYVTISQENGTALLQSPEVTAATTDTIEISFQYQLSDHRNDDLVNALSVRWSRNGGDFDNIWHTSGPTDSWVTTSLLLAQGGVSRFAVQFMAEITVSSQDALVRIQNAEIKIKHDGCASSPCLHGGLCFGHGPTFTCICTGGYRGERCQILPGIPLSRLFRGRTSDRGVTTLNPNIVGINITSMAMVKDLIDIWTKYNISN</sequence>
<dbReference type="SMART" id="SM00181">
    <property type="entry name" value="EGF"/>
    <property type="match status" value="1"/>
</dbReference>
<dbReference type="FunFam" id="2.10.25.10:FF:000391">
    <property type="entry name" value="Weary, isoform C"/>
    <property type="match status" value="1"/>
</dbReference>
<evidence type="ECO:0000256" key="4">
    <source>
        <dbReference type="ARBA" id="ARBA00022692"/>
    </source>
</evidence>
<dbReference type="RefSeq" id="XP_030832932.1">
    <property type="nucleotide sequence ID" value="XM_030977072.1"/>
</dbReference>
<keyword evidence="3 12" id="KW-0245">EGF-like domain</keyword>
<keyword evidence="7" id="KW-0106">Calcium</keyword>
<evidence type="ECO:0000256" key="11">
    <source>
        <dbReference type="ARBA" id="ARBA00023180"/>
    </source>
</evidence>
<evidence type="ECO:0000256" key="9">
    <source>
        <dbReference type="ARBA" id="ARBA00023136"/>
    </source>
</evidence>
<dbReference type="Proteomes" id="UP000007110">
    <property type="component" value="Unassembled WGS sequence"/>
</dbReference>
<keyword evidence="2" id="KW-1003">Cell membrane</keyword>
<keyword evidence="6" id="KW-0677">Repeat</keyword>
<comment type="subcellular location">
    <subcellularLocation>
        <location evidence="1">Cell membrane</location>
        <topology evidence="1">Single-pass type I membrane protein</topology>
    </subcellularLocation>
</comment>
<dbReference type="SUPFAM" id="SSF57196">
    <property type="entry name" value="EGF/Laminin"/>
    <property type="match status" value="1"/>
</dbReference>
<feature type="domain" description="EGF-like" evidence="14">
    <location>
        <begin position="178"/>
        <end position="214"/>
    </location>
</feature>
<dbReference type="PROSITE" id="PS01186">
    <property type="entry name" value="EGF_2"/>
    <property type="match status" value="1"/>
</dbReference>
<feature type="disulfide bond" evidence="12">
    <location>
        <begin position="204"/>
        <end position="213"/>
    </location>
</feature>
<dbReference type="EnsemblMetazoa" id="XM_030977072">
    <property type="protein sequence ID" value="XP_030832932"/>
    <property type="gene ID" value="LOC756647"/>
</dbReference>
<evidence type="ECO:0000256" key="1">
    <source>
        <dbReference type="ARBA" id="ARBA00004251"/>
    </source>
</evidence>
<evidence type="ECO:0000313" key="17">
    <source>
        <dbReference type="Proteomes" id="UP000007110"/>
    </source>
</evidence>
<keyword evidence="10 12" id="KW-1015">Disulfide bond</keyword>
<evidence type="ECO:0000259" key="14">
    <source>
        <dbReference type="PROSITE" id="PS50026"/>
    </source>
</evidence>
<evidence type="ECO:0000256" key="12">
    <source>
        <dbReference type="PROSITE-ProRule" id="PRU00076"/>
    </source>
</evidence>
<name>A0A7M7N9C3_STRPU</name>
<keyword evidence="17" id="KW-1185">Reference proteome</keyword>
<dbReference type="AlphaFoldDB" id="A0A7M7N9C3"/>
<feature type="domain" description="MAM" evidence="15">
    <location>
        <begin position="26"/>
        <end position="184"/>
    </location>
</feature>
<keyword evidence="8" id="KW-1133">Transmembrane helix</keyword>
<dbReference type="PROSITE" id="PS00022">
    <property type="entry name" value="EGF_1"/>
    <property type="match status" value="1"/>
</dbReference>
<proteinExistence type="predicted"/>
<organism evidence="16 17">
    <name type="scientific">Strongylocentrotus purpuratus</name>
    <name type="common">Purple sea urchin</name>
    <dbReference type="NCBI Taxonomy" id="7668"/>
    <lineage>
        <taxon>Eukaryota</taxon>
        <taxon>Metazoa</taxon>
        <taxon>Echinodermata</taxon>
        <taxon>Eleutherozoa</taxon>
        <taxon>Echinozoa</taxon>
        <taxon>Echinoidea</taxon>
        <taxon>Euechinoidea</taxon>
        <taxon>Echinacea</taxon>
        <taxon>Camarodonta</taxon>
        <taxon>Echinidea</taxon>
        <taxon>Strongylocentrotidae</taxon>
        <taxon>Strongylocentrotus</taxon>
    </lineage>
</organism>
<keyword evidence="9" id="KW-0472">Membrane</keyword>
<keyword evidence="5 13" id="KW-0732">Signal</keyword>
<evidence type="ECO:0000256" key="5">
    <source>
        <dbReference type="ARBA" id="ARBA00022729"/>
    </source>
</evidence>
<dbReference type="InterPro" id="IPR001881">
    <property type="entry name" value="EGF-like_Ca-bd_dom"/>
</dbReference>
<dbReference type="CDD" id="cd00054">
    <property type="entry name" value="EGF_CA"/>
    <property type="match status" value="1"/>
</dbReference>
<evidence type="ECO:0000313" key="16">
    <source>
        <dbReference type="EnsemblMetazoa" id="XP_030832932"/>
    </source>
</evidence>